<dbReference type="SUPFAM" id="SSF53167">
    <property type="entry name" value="Purine and uridine phosphorylases"/>
    <property type="match status" value="1"/>
</dbReference>
<dbReference type="InterPro" id="IPR035994">
    <property type="entry name" value="Nucleoside_phosphorylase_sf"/>
</dbReference>
<organism evidence="2 3">
    <name type="scientific">Aspergillus tubingensis (strain CBS 134.48)</name>
    <dbReference type="NCBI Taxonomy" id="767770"/>
    <lineage>
        <taxon>Eukaryota</taxon>
        <taxon>Fungi</taxon>
        <taxon>Dikarya</taxon>
        <taxon>Ascomycota</taxon>
        <taxon>Pezizomycotina</taxon>
        <taxon>Eurotiomycetes</taxon>
        <taxon>Eurotiomycetidae</taxon>
        <taxon>Eurotiales</taxon>
        <taxon>Aspergillaceae</taxon>
        <taxon>Aspergillus</taxon>
        <taxon>Aspergillus subgen. Circumdati</taxon>
    </lineage>
</organism>
<dbReference type="OrthoDB" id="1577640at2759"/>
<feature type="region of interest" description="Disordered" evidence="1">
    <location>
        <begin position="345"/>
        <end position="371"/>
    </location>
</feature>
<reference evidence="3" key="1">
    <citation type="journal article" date="2017" name="Genome Biol.">
        <title>Comparative genomics reveals high biological diversity and specific adaptations in the industrially and medically important fungal genus Aspergillus.</title>
        <authorList>
            <person name="de Vries R.P."/>
            <person name="Riley R."/>
            <person name="Wiebenga A."/>
            <person name="Aguilar-Osorio G."/>
            <person name="Amillis S."/>
            <person name="Uchima C.A."/>
            <person name="Anderluh G."/>
            <person name="Asadollahi M."/>
            <person name="Askin M."/>
            <person name="Barry K."/>
            <person name="Battaglia E."/>
            <person name="Bayram O."/>
            <person name="Benocci T."/>
            <person name="Braus-Stromeyer S.A."/>
            <person name="Caldana C."/>
            <person name="Canovas D."/>
            <person name="Cerqueira G.C."/>
            <person name="Chen F."/>
            <person name="Chen W."/>
            <person name="Choi C."/>
            <person name="Clum A."/>
            <person name="Dos Santos R.A."/>
            <person name="Damasio A.R."/>
            <person name="Diallinas G."/>
            <person name="Emri T."/>
            <person name="Fekete E."/>
            <person name="Flipphi M."/>
            <person name="Freyberg S."/>
            <person name="Gallo A."/>
            <person name="Gournas C."/>
            <person name="Habgood R."/>
            <person name="Hainaut M."/>
            <person name="Harispe M.L."/>
            <person name="Henrissat B."/>
            <person name="Hilden K.S."/>
            <person name="Hope R."/>
            <person name="Hossain A."/>
            <person name="Karabika E."/>
            <person name="Karaffa L."/>
            <person name="Karanyi Z."/>
            <person name="Krasevec N."/>
            <person name="Kuo A."/>
            <person name="Kusch H."/>
            <person name="LaButti K."/>
            <person name="Lagendijk E.L."/>
            <person name="Lapidus A."/>
            <person name="Levasseur A."/>
            <person name="Lindquist E."/>
            <person name="Lipzen A."/>
            <person name="Logrieco A.F."/>
            <person name="MacCabe A."/>
            <person name="Maekelae M.R."/>
            <person name="Malavazi I."/>
            <person name="Melin P."/>
            <person name="Meyer V."/>
            <person name="Mielnichuk N."/>
            <person name="Miskei M."/>
            <person name="Molnar A.P."/>
            <person name="Mule G."/>
            <person name="Ngan C.Y."/>
            <person name="Orejas M."/>
            <person name="Orosz E."/>
            <person name="Ouedraogo J.P."/>
            <person name="Overkamp K.M."/>
            <person name="Park H.-S."/>
            <person name="Perrone G."/>
            <person name="Piumi F."/>
            <person name="Punt P.J."/>
            <person name="Ram A.F."/>
            <person name="Ramon A."/>
            <person name="Rauscher S."/>
            <person name="Record E."/>
            <person name="Riano-Pachon D.M."/>
            <person name="Robert V."/>
            <person name="Roehrig J."/>
            <person name="Ruller R."/>
            <person name="Salamov A."/>
            <person name="Salih N.S."/>
            <person name="Samson R.A."/>
            <person name="Sandor E."/>
            <person name="Sanguinetti M."/>
            <person name="Schuetze T."/>
            <person name="Sepcic K."/>
            <person name="Shelest E."/>
            <person name="Sherlock G."/>
            <person name="Sophianopoulou V."/>
            <person name="Squina F.M."/>
            <person name="Sun H."/>
            <person name="Susca A."/>
            <person name="Todd R.B."/>
            <person name="Tsang A."/>
            <person name="Unkles S.E."/>
            <person name="van de Wiele N."/>
            <person name="van Rossen-Uffink D."/>
            <person name="Oliveira J.V."/>
            <person name="Vesth T.C."/>
            <person name="Visser J."/>
            <person name="Yu J.-H."/>
            <person name="Zhou M."/>
            <person name="Andersen M.R."/>
            <person name="Archer D.B."/>
            <person name="Baker S.E."/>
            <person name="Benoit I."/>
            <person name="Brakhage A.A."/>
            <person name="Braus G.H."/>
            <person name="Fischer R."/>
            <person name="Frisvad J.C."/>
            <person name="Goldman G.H."/>
            <person name="Houbraken J."/>
            <person name="Oakley B."/>
            <person name="Pocsi I."/>
            <person name="Scazzocchio C."/>
            <person name="Seiboth B."/>
            <person name="vanKuyk P.A."/>
            <person name="Wortman J."/>
            <person name="Dyer P.S."/>
            <person name="Grigoriev I.V."/>
        </authorList>
    </citation>
    <scope>NUCLEOTIDE SEQUENCE [LARGE SCALE GENOMIC DNA]</scope>
    <source>
        <strain evidence="3">CBS 134.48</strain>
    </source>
</reference>
<dbReference type="STRING" id="767770.A0A1L9MUE4"/>
<dbReference type="InterPro" id="IPR053137">
    <property type="entry name" value="NLR-like"/>
</dbReference>
<gene>
    <name evidence="2" type="ORF">ASPTUDRAFT_33382</name>
</gene>
<proteinExistence type="predicted"/>
<evidence type="ECO:0000313" key="2">
    <source>
        <dbReference type="EMBL" id="OJI80492.1"/>
    </source>
</evidence>
<dbReference type="Gene3D" id="3.40.50.1580">
    <property type="entry name" value="Nucleoside phosphorylase domain"/>
    <property type="match status" value="1"/>
</dbReference>
<dbReference type="VEuPathDB" id="FungiDB:ASPTUDRAFT_33382"/>
<evidence type="ECO:0000313" key="3">
    <source>
        <dbReference type="Proteomes" id="UP000184304"/>
    </source>
</evidence>
<dbReference type="Pfam" id="PF12796">
    <property type="entry name" value="Ank_2"/>
    <property type="match status" value="2"/>
</dbReference>
<dbReference type="GO" id="GO:0003824">
    <property type="term" value="F:catalytic activity"/>
    <property type="evidence" value="ECO:0007669"/>
    <property type="project" value="InterPro"/>
</dbReference>
<dbReference type="GO" id="GO:0009116">
    <property type="term" value="P:nucleoside metabolic process"/>
    <property type="evidence" value="ECO:0007669"/>
    <property type="project" value="InterPro"/>
</dbReference>
<dbReference type="PANTHER" id="PTHR46082">
    <property type="entry name" value="ATP/GTP-BINDING PROTEIN-RELATED"/>
    <property type="match status" value="1"/>
</dbReference>
<dbReference type="EMBL" id="KV878207">
    <property type="protein sequence ID" value="OJI80492.1"/>
    <property type="molecule type" value="Genomic_DNA"/>
</dbReference>
<dbReference type="SMART" id="SM00248">
    <property type="entry name" value="ANK"/>
    <property type="match status" value="5"/>
</dbReference>
<dbReference type="SUPFAM" id="SSF48403">
    <property type="entry name" value="Ankyrin repeat"/>
    <property type="match status" value="1"/>
</dbReference>
<accession>A0A1L9MUE4</accession>
<dbReference type="AlphaFoldDB" id="A0A1L9MUE4"/>
<feature type="compositionally biased region" description="Polar residues" evidence="1">
    <location>
        <begin position="345"/>
        <end position="369"/>
    </location>
</feature>
<keyword evidence="3" id="KW-1185">Reference proteome</keyword>
<dbReference type="InterPro" id="IPR002110">
    <property type="entry name" value="Ankyrin_rpt"/>
</dbReference>
<dbReference type="PANTHER" id="PTHR46082:SF11">
    <property type="entry name" value="AAA+ ATPASE DOMAIN-CONTAINING PROTEIN-RELATED"/>
    <property type="match status" value="1"/>
</dbReference>
<dbReference type="Proteomes" id="UP000184304">
    <property type="component" value="Unassembled WGS sequence"/>
</dbReference>
<evidence type="ECO:0000256" key="1">
    <source>
        <dbReference type="SAM" id="MobiDB-lite"/>
    </source>
</evidence>
<name>A0A1L9MUE4_ASPTC</name>
<dbReference type="Gene3D" id="1.25.40.20">
    <property type="entry name" value="Ankyrin repeat-containing domain"/>
    <property type="match status" value="2"/>
</dbReference>
<sequence length="470" mass="51590">MSPTCTRAALNVHNIAPSCGAAVPAGSRISPYANEEYTVGWICALPVELAAARGMIDGEDHGEPQTSPAAADQNRYTLGTIGHFRVVIACLPKIQLGSSFATASVKDMLFTFPNVRIGLCVGNGGGIPDYESQDEQDVRLGDVVISSDSKTAGVVAYALGKKLADGSFETRSALTPPLRSLENKIEFYIEQMLEKHPSMRKKGYSRPDQSLDRLFRSEYIHAAGKNCSKCDDSETYYVSWTKNTLLIHATIAQHVQLAERLIMHGASCDARDNKGRSALAYAATTGQIAMIQLLTSQIVQLDYNHDAKAVKRPCDYDMFTSLFEVADSLEEDEFAWLLLQRGADPNTTQSPKADTQESMSESDVQSQSELSKEVLDANDLSARENWDHWVLLAFAAHNGADDLVELLLEYDADPDPINQYGVRRICLAALDGHEAVVRMLLVKKVDPNQVEGSSKAPLSWAPERRLDAYR</sequence>
<dbReference type="InterPro" id="IPR036770">
    <property type="entry name" value="Ankyrin_rpt-contain_sf"/>
</dbReference>
<protein>
    <submittedName>
        <fullName evidence="2">Uncharacterized protein</fullName>
    </submittedName>
</protein>